<dbReference type="InterPro" id="IPR013012">
    <property type="entry name" value="PTS_EIIB_3"/>
</dbReference>
<dbReference type="Gene3D" id="3.40.50.2300">
    <property type="match status" value="1"/>
</dbReference>
<evidence type="ECO:0000256" key="4">
    <source>
        <dbReference type="ARBA" id="ARBA00022679"/>
    </source>
</evidence>
<evidence type="ECO:0000256" key="3">
    <source>
        <dbReference type="ARBA" id="ARBA00022597"/>
    </source>
</evidence>
<keyword evidence="5" id="KW-0598">Phosphotransferase system</keyword>
<dbReference type="PROSITE" id="PS51100">
    <property type="entry name" value="PTS_EIIB_TYPE_3"/>
    <property type="match status" value="1"/>
</dbReference>
<organism evidence="9 10">
    <name type="scientific">Eubacterium multiforme</name>
    <dbReference type="NCBI Taxonomy" id="83339"/>
    <lineage>
        <taxon>Bacteria</taxon>
        <taxon>Bacillati</taxon>
        <taxon>Bacillota</taxon>
        <taxon>Clostridia</taxon>
        <taxon>Eubacteriales</taxon>
        <taxon>Eubacteriaceae</taxon>
        <taxon>Eubacterium</taxon>
    </lineage>
</organism>
<accession>A0ABT9UXQ9</accession>
<dbReference type="Pfam" id="PF02302">
    <property type="entry name" value="PTS_IIB"/>
    <property type="match status" value="1"/>
</dbReference>
<keyword evidence="2" id="KW-0597">Phosphoprotein</keyword>
<dbReference type="SUPFAM" id="SSF52794">
    <property type="entry name" value="PTS system IIB component-like"/>
    <property type="match status" value="1"/>
</dbReference>
<dbReference type="Proteomes" id="UP001228504">
    <property type="component" value="Unassembled WGS sequence"/>
</dbReference>
<feature type="domain" description="PTS EIIB type-3" evidence="8">
    <location>
        <begin position="1"/>
        <end position="104"/>
    </location>
</feature>
<proteinExistence type="predicted"/>
<keyword evidence="10" id="KW-1185">Reference proteome</keyword>
<dbReference type="PANTHER" id="PTHR34581:SF2">
    <property type="entry name" value="PTS SYSTEM N,N'-DIACETYLCHITOBIOSE-SPECIFIC EIIB COMPONENT"/>
    <property type="match status" value="1"/>
</dbReference>
<keyword evidence="6" id="KW-0418">Kinase</keyword>
<evidence type="ECO:0000256" key="5">
    <source>
        <dbReference type="ARBA" id="ARBA00022683"/>
    </source>
</evidence>
<dbReference type="EMBL" id="JAUSUF010000017">
    <property type="protein sequence ID" value="MDQ0151088.1"/>
    <property type="molecule type" value="Genomic_DNA"/>
</dbReference>
<dbReference type="RefSeq" id="WP_307488054.1">
    <property type="nucleotide sequence ID" value="NZ_JAUSUF010000017.1"/>
</dbReference>
<evidence type="ECO:0000313" key="9">
    <source>
        <dbReference type="EMBL" id="MDQ0151088.1"/>
    </source>
</evidence>
<dbReference type="InterPro" id="IPR051819">
    <property type="entry name" value="PTS_sugar-specific_EIIB"/>
</dbReference>
<keyword evidence="3" id="KW-0762">Sugar transport</keyword>
<reference evidence="9 10" key="1">
    <citation type="submission" date="2023-07" db="EMBL/GenBank/DDBJ databases">
        <title>Genomic Encyclopedia of Type Strains, Phase IV (KMG-IV): sequencing the most valuable type-strain genomes for metagenomic binning, comparative biology and taxonomic classification.</title>
        <authorList>
            <person name="Goeker M."/>
        </authorList>
    </citation>
    <scope>NUCLEOTIDE SEQUENCE [LARGE SCALE GENOMIC DNA]</scope>
    <source>
        <strain evidence="9 10">DSM 20694</strain>
    </source>
</reference>
<protein>
    <submittedName>
        <fullName evidence="9">PTS system cellobiose-specific IIB component</fullName>
    </submittedName>
</protein>
<gene>
    <name evidence="9" type="ORF">J2S18_003064</name>
</gene>
<evidence type="ECO:0000259" key="8">
    <source>
        <dbReference type="PROSITE" id="PS51100"/>
    </source>
</evidence>
<name>A0ABT9UXQ9_9FIRM</name>
<evidence type="ECO:0000256" key="1">
    <source>
        <dbReference type="ARBA" id="ARBA00022448"/>
    </source>
</evidence>
<comment type="caution">
    <text evidence="9">The sequence shown here is derived from an EMBL/GenBank/DDBJ whole genome shotgun (WGS) entry which is preliminary data.</text>
</comment>
<dbReference type="InterPro" id="IPR003501">
    <property type="entry name" value="PTS_EIIB_2/3"/>
</dbReference>
<evidence type="ECO:0000256" key="7">
    <source>
        <dbReference type="PROSITE-ProRule" id="PRU00423"/>
    </source>
</evidence>
<keyword evidence="4" id="KW-0808">Transferase</keyword>
<evidence type="ECO:0000313" key="10">
    <source>
        <dbReference type="Proteomes" id="UP001228504"/>
    </source>
</evidence>
<evidence type="ECO:0000256" key="6">
    <source>
        <dbReference type="ARBA" id="ARBA00022777"/>
    </source>
</evidence>
<sequence>MRIMLVCAGGMSTSILVLKMQEACKKQNIKNEIWAIDYCSIKRYVGKVDIVLIAPQIANYISDIQHIMKKETKVYKIEEQAYGLMNGEKILESAMKKYEMEKDCE</sequence>
<dbReference type="InterPro" id="IPR036095">
    <property type="entry name" value="PTS_EIIB-like_sf"/>
</dbReference>
<keyword evidence="1" id="KW-0813">Transport</keyword>
<evidence type="ECO:0000256" key="2">
    <source>
        <dbReference type="ARBA" id="ARBA00022553"/>
    </source>
</evidence>
<dbReference type="PANTHER" id="PTHR34581">
    <property type="entry name" value="PTS SYSTEM N,N'-DIACETYLCHITOBIOSE-SPECIFIC EIIB COMPONENT"/>
    <property type="match status" value="1"/>
</dbReference>
<feature type="modified residue" description="Phosphocysteine; by EIIA" evidence="7">
    <location>
        <position position="7"/>
    </location>
</feature>